<proteinExistence type="predicted"/>
<keyword evidence="2" id="KW-1185">Reference proteome</keyword>
<organism evidence="1 2">
    <name type="scientific">Thelohanellus kitauei</name>
    <name type="common">Myxosporean</name>
    <dbReference type="NCBI Taxonomy" id="669202"/>
    <lineage>
        <taxon>Eukaryota</taxon>
        <taxon>Metazoa</taxon>
        <taxon>Cnidaria</taxon>
        <taxon>Myxozoa</taxon>
        <taxon>Myxosporea</taxon>
        <taxon>Bivalvulida</taxon>
        <taxon>Platysporina</taxon>
        <taxon>Myxobolidae</taxon>
        <taxon>Thelohanellus</taxon>
    </lineage>
</organism>
<dbReference type="AlphaFoldDB" id="A0A0C2MPZ6"/>
<gene>
    <name evidence="1" type="ORF">RF11_02064</name>
</gene>
<sequence length="114" mass="13539">MGVLPFKGEDREKLNISIKNDEPKRCSKKINKDRPTAVEIKYHPYYNILNRWTVKNHLKTRFVPFPGVDARNKGGLELYSEEMLNLIKESNDSEDFVRPSVEMLKRHLRFSFRE</sequence>
<evidence type="ECO:0000313" key="2">
    <source>
        <dbReference type="Proteomes" id="UP000031668"/>
    </source>
</evidence>
<protein>
    <submittedName>
        <fullName evidence="1">Uncharacterized protein</fullName>
    </submittedName>
</protein>
<dbReference type="Proteomes" id="UP000031668">
    <property type="component" value="Unassembled WGS sequence"/>
</dbReference>
<reference evidence="1 2" key="1">
    <citation type="journal article" date="2014" name="Genome Biol. Evol.">
        <title>The genome of the myxosporean Thelohanellus kitauei shows adaptations to nutrient acquisition within its fish host.</title>
        <authorList>
            <person name="Yang Y."/>
            <person name="Xiong J."/>
            <person name="Zhou Z."/>
            <person name="Huo F."/>
            <person name="Miao W."/>
            <person name="Ran C."/>
            <person name="Liu Y."/>
            <person name="Zhang J."/>
            <person name="Feng J."/>
            <person name="Wang M."/>
            <person name="Wang M."/>
            <person name="Wang L."/>
            <person name="Yao B."/>
        </authorList>
    </citation>
    <scope>NUCLEOTIDE SEQUENCE [LARGE SCALE GENOMIC DNA]</scope>
    <source>
        <strain evidence="1">Wuqing</strain>
    </source>
</reference>
<evidence type="ECO:0000313" key="1">
    <source>
        <dbReference type="EMBL" id="KII66420.1"/>
    </source>
</evidence>
<dbReference type="EMBL" id="JWZT01003532">
    <property type="protein sequence ID" value="KII66420.1"/>
    <property type="molecule type" value="Genomic_DNA"/>
</dbReference>
<comment type="caution">
    <text evidence="1">The sequence shown here is derived from an EMBL/GenBank/DDBJ whole genome shotgun (WGS) entry which is preliminary data.</text>
</comment>
<accession>A0A0C2MPZ6</accession>
<name>A0A0C2MPZ6_THEKT</name>